<keyword evidence="2" id="KW-0472">Membrane</keyword>
<feature type="compositionally biased region" description="Basic and acidic residues" evidence="1">
    <location>
        <begin position="46"/>
        <end position="59"/>
    </location>
</feature>
<evidence type="ECO:0000313" key="3">
    <source>
        <dbReference type="EMBL" id="AXC10502.1"/>
    </source>
</evidence>
<gene>
    <name evidence="3" type="ORF">ACPOL_1154</name>
</gene>
<feature type="transmembrane region" description="Helical" evidence="2">
    <location>
        <begin position="588"/>
        <end position="607"/>
    </location>
</feature>
<accession>A0A2Z5FUT0</accession>
<evidence type="ECO:0000256" key="1">
    <source>
        <dbReference type="SAM" id="MobiDB-lite"/>
    </source>
</evidence>
<feature type="transmembrane region" description="Helical" evidence="2">
    <location>
        <begin position="438"/>
        <end position="457"/>
    </location>
</feature>
<sequence>MDSDRSEAATDDWRDELAALRRRVEVLEERLGDSGRAPSLESQANHQKDGGLPDLDSKRAPTTYQGDAPAALPHEASEKQQAKAPADAKRNHPSALESKIGALLFNRVGIFAVLAAAAWFLKLAIDREWIGPGIRVVVGLVVAIGLFLWSEWFRHKSSLPFSLTLKALGSGIAYLSLWACFSLYHLLPAAPVFTAMVAVTVMNAVLAWRQNSELLAALALAGGLLTPALLTNGSDSEWFLLSYLLLLDGGALLLMAVRPWPGLAIGAFIGTTIYFATSWLRFFTAEAAGLTGVFIALFFAVFTAAPMLERRARSVRLFSISPSPSGRILSGFPIAVGVCAFLEAYHLFSNTALSDSTSWIAVSLAAVYTGLVFAMRQSQALPAGDTLLAVHLCLAAGFLALAGLLQFHGYGIPLCWIAELVVLQALSARFDAVPLARVMRGCAGAMLLLSFGALLLLDGYDRPSVATSAFLNAHFGAYLAGLAGYAIVVALSSKALRSESILDASVSPKVLSLTSWKFLAGASVIAFNVIALAAVTLQINLYWKPELRSLHQSVHSIHQAAYVDFTYSAWFMFYGAVLMAAGFLRRSAFLRWQALVLLIFSIGKVFLVDTSHLNEGYRILSYLGLGVLLLAVSFVYQRDLLALRGDGSLQKSHM</sequence>
<keyword evidence="2" id="KW-0812">Transmembrane</keyword>
<dbReference type="RefSeq" id="WP_236657249.1">
    <property type="nucleotide sequence ID" value="NZ_CP030840.1"/>
</dbReference>
<feature type="transmembrane region" description="Helical" evidence="2">
    <location>
        <begin position="477"/>
        <end position="497"/>
    </location>
</feature>
<dbReference type="PANTHER" id="PTHR38434">
    <property type="entry name" value="BLL2549 PROTEIN"/>
    <property type="match status" value="1"/>
</dbReference>
<feature type="transmembrane region" description="Helical" evidence="2">
    <location>
        <begin position="518"/>
        <end position="539"/>
    </location>
</feature>
<feature type="transmembrane region" description="Helical" evidence="2">
    <location>
        <begin position="288"/>
        <end position="308"/>
    </location>
</feature>
<feature type="transmembrane region" description="Helical" evidence="2">
    <location>
        <begin position="359"/>
        <end position="375"/>
    </location>
</feature>
<dbReference type="Proteomes" id="UP000253606">
    <property type="component" value="Chromosome"/>
</dbReference>
<dbReference type="AlphaFoldDB" id="A0A2Z5FUT0"/>
<feature type="transmembrane region" description="Helical" evidence="2">
    <location>
        <begin position="215"/>
        <end position="232"/>
    </location>
</feature>
<feature type="transmembrane region" description="Helical" evidence="2">
    <location>
        <begin position="190"/>
        <end position="208"/>
    </location>
</feature>
<dbReference type="PANTHER" id="PTHR38434:SF1">
    <property type="entry name" value="BLL2549 PROTEIN"/>
    <property type="match status" value="1"/>
</dbReference>
<protein>
    <recommendedName>
        <fullName evidence="5">DUF2339 domain-containing protein</fullName>
    </recommendedName>
</protein>
<feature type="transmembrane region" description="Helical" evidence="2">
    <location>
        <begin position="238"/>
        <end position="256"/>
    </location>
</feature>
<name>A0A2Z5FUT0_9BACT</name>
<evidence type="ECO:0008006" key="5">
    <source>
        <dbReference type="Google" id="ProtNLM"/>
    </source>
</evidence>
<feature type="transmembrane region" description="Helical" evidence="2">
    <location>
        <begin position="328"/>
        <end position="347"/>
    </location>
</feature>
<feature type="transmembrane region" description="Helical" evidence="2">
    <location>
        <begin position="619"/>
        <end position="636"/>
    </location>
</feature>
<feature type="transmembrane region" description="Helical" evidence="2">
    <location>
        <begin position="100"/>
        <end position="121"/>
    </location>
</feature>
<feature type="transmembrane region" description="Helical" evidence="2">
    <location>
        <begin position="559"/>
        <end position="581"/>
    </location>
</feature>
<dbReference type="KEGG" id="abas:ACPOL_1154"/>
<feature type="compositionally biased region" description="Basic and acidic residues" evidence="1">
    <location>
        <begin position="75"/>
        <end position="90"/>
    </location>
</feature>
<feature type="transmembrane region" description="Helical" evidence="2">
    <location>
        <begin position="133"/>
        <end position="153"/>
    </location>
</feature>
<feature type="transmembrane region" description="Helical" evidence="2">
    <location>
        <begin position="263"/>
        <end position="282"/>
    </location>
</feature>
<evidence type="ECO:0000256" key="2">
    <source>
        <dbReference type="SAM" id="Phobius"/>
    </source>
</evidence>
<keyword evidence="2" id="KW-1133">Transmembrane helix</keyword>
<proteinExistence type="predicted"/>
<dbReference type="InterPro" id="IPR019286">
    <property type="entry name" value="DUF2339_TM"/>
</dbReference>
<dbReference type="EMBL" id="CP030840">
    <property type="protein sequence ID" value="AXC10502.1"/>
    <property type="molecule type" value="Genomic_DNA"/>
</dbReference>
<keyword evidence="4" id="KW-1185">Reference proteome</keyword>
<organism evidence="3 4">
    <name type="scientific">Acidisarcina polymorpha</name>
    <dbReference type="NCBI Taxonomy" id="2211140"/>
    <lineage>
        <taxon>Bacteria</taxon>
        <taxon>Pseudomonadati</taxon>
        <taxon>Acidobacteriota</taxon>
        <taxon>Terriglobia</taxon>
        <taxon>Terriglobales</taxon>
        <taxon>Acidobacteriaceae</taxon>
        <taxon>Acidisarcina</taxon>
    </lineage>
</organism>
<dbReference type="Pfam" id="PF10101">
    <property type="entry name" value="DUF2339"/>
    <property type="match status" value="1"/>
</dbReference>
<feature type="transmembrane region" description="Helical" evidence="2">
    <location>
        <begin position="387"/>
        <end position="404"/>
    </location>
</feature>
<feature type="region of interest" description="Disordered" evidence="1">
    <location>
        <begin position="31"/>
        <end position="91"/>
    </location>
</feature>
<feature type="transmembrane region" description="Helical" evidence="2">
    <location>
        <begin position="165"/>
        <end position="184"/>
    </location>
</feature>
<evidence type="ECO:0000313" key="4">
    <source>
        <dbReference type="Proteomes" id="UP000253606"/>
    </source>
</evidence>
<reference evidence="3 4" key="1">
    <citation type="journal article" date="2018" name="Front. Microbiol.">
        <title>Hydrolytic Capabilities as a Key to Environmental Success: Chitinolytic and Cellulolytic Acidobacteria From Acidic Sub-arctic Soils and Boreal Peatlands.</title>
        <authorList>
            <person name="Belova S.E."/>
            <person name="Ravin N.V."/>
            <person name="Pankratov T.A."/>
            <person name="Rakitin A.L."/>
            <person name="Ivanova A.A."/>
            <person name="Beletsky A.V."/>
            <person name="Mardanov A.V."/>
            <person name="Sinninghe Damste J.S."/>
            <person name="Dedysh S.N."/>
        </authorList>
    </citation>
    <scope>NUCLEOTIDE SEQUENCE [LARGE SCALE GENOMIC DNA]</scope>
    <source>
        <strain evidence="3 4">SBC82</strain>
    </source>
</reference>